<reference evidence="1" key="1">
    <citation type="journal article" date="2015" name="Genome Biol. Evol.">
        <title>Organellar Genomes of White Spruce (Picea glauca): Assembly and Annotation.</title>
        <authorList>
            <person name="Jackman S.D."/>
            <person name="Warren R.L."/>
            <person name="Gibb E.A."/>
            <person name="Vandervalk B.P."/>
            <person name="Mohamadi H."/>
            <person name="Chu J."/>
            <person name="Raymond A."/>
            <person name="Pleasance S."/>
            <person name="Coope R."/>
            <person name="Wildung M.R."/>
            <person name="Ritland C.E."/>
            <person name="Bousquet J."/>
            <person name="Jones S.J."/>
            <person name="Bohlmann J."/>
            <person name="Birol I."/>
        </authorList>
    </citation>
    <scope>NUCLEOTIDE SEQUENCE [LARGE SCALE GENOMIC DNA]</scope>
    <source>
        <tissue evidence="1">Flushing bud</tissue>
    </source>
</reference>
<comment type="caution">
    <text evidence="1">The sequence shown here is derived from an EMBL/GenBank/DDBJ whole genome shotgun (WGS) entry which is preliminary data.</text>
</comment>
<dbReference type="EMBL" id="LKAM01000002">
    <property type="protein sequence ID" value="KUM49908.1"/>
    <property type="molecule type" value="Genomic_DNA"/>
</dbReference>
<proteinExistence type="predicted"/>
<keyword evidence="1" id="KW-0496">Mitochondrion</keyword>
<organism evidence="1">
    <name type="scientific">Picea glauca</name>
    <name type="common">White spruce</name>
    <name type="synonym">Pinus glauca</name>
    <dbReference type="NCBI Taxonomy" id="3330"/>
    <lineage>
        <taxon>Eukaryota</taxon>
        <taxon>Viridiplantae</taxon>
        <taxon>Streptophyta</taxon>
        <taxon>Embryophyta</taxon>
        <taxon>Tracheophyta</taxon>
        <taxon>Spermatophyta</taxon>
        <taxon>Pinopsida</taxon>
        <taxon>Pinidae</taxon>
        <taxon>Conifers I</taxon>
        <taxon>Pinales</taxon>
        <taxon>Pinaceae</taxon>
        <taxon>Picea</taxon>
    </lineage>
</organism>
<geneLocation type="mitochondrion" evidence="1"/>
<gene>
    <name evidence="1" type="ORF">ABT39_MTgene3135</name>
</gene>
<dbReference type="AlphaFoldDB" id="A0A117NIG1"/>
<accession>A0A117NIG1</accession>
<protein>
    <submittedName>
        <fullName evidence="1">Uncharacterized protein</fullName>
    </submittedName>
</protein>
<sequence>MFGFALIPRPPDGLIGLAARFLSRWSRVRCLTLALLGSLEPHFKFPLPLVESSLPHPRPSPLSARPCLGIVLLVINYICNYAFMPSLYT</sequence>
<name>A0A117NIG1_PICGL</name>
<evidence type="ECO:0000313" key="1">
    <source>
        <dbReference type="EMBL" id="KUM49908.1"/>
    </source>
</evidence>